<dbReference type="InterPro" id="IPR043543">
    <property type="entry name" value="PAPPA/PAPPA2"/>
</dbReference>
<dbReference type="PANTHER" id="PTHR46130">
    <property type="entry name" value="LAMGL DOMAIN-CONTAINING PROTEIN"/>
    <property type="match status" value="1"/>
</dbReference>
<dbReference type="Gene3D" id="2.60.40.10">
    <property type="entry name" value="Immunoglobulins"/>
    <property type="match status" value="1"/>
</dbReference>
<dbReference type="Ensembl" id="ENSPMAT00000007585.1">
    <property type="protein sequence ID" value="ENSPMAP00000007551.1"/>
    <property type="gene ID" value="ENSPMAG00000006847.1"/>
</dbReference>
<evidence type="ECO:0000256" key="3">
    <source>
        <dbReference type="ARBA" id="ARBA00023157"/>
    </source>
</evidence>
<reference evidence="5" key="1">
    <citation type="submission" date="2025-08" db="UniProtKB">
        <authorList>
            <consortium name="Ensembl"/>
        </authorList>
    </citation>
    <scope>IDENTIFICATION</scope>
</reference>
<feature type="domain" description="Fibronectin type-III" evidence="4">
    <location>
        <begin position="105"/>
        <end position="202"/>
    </location>
</feature>
<dbReference type="NCBIfam" id="TIGR02232">
    <property type="entry name" value="myxo_disulf_rpt"/>
    <property type="match status" value="1"/>
</dbReference>
<reference evidence="5" key="2">
    <citation type="submission" date="2025-09" db="UniProtKB">
        <authorList>
            <consortium name="Ensembl"/>
        </authorList>
    </citation>
    <scope>IDENTIFICATION</scope>
</reference>
<evidence type="ECO:0000259" key="4">
    <source>
        <dbReference type="PROSITE" id="PS50853"/>
    </source>
</evidence>
<name>S4RQR5_PETMA</name>
<dbReference type="GO" id="GO:0006508">
    <property type="term" value="P:proteolysis"/>
    <property type="evidence" value="ECO:0007669"/>
    <property type="project" value="TreeGrafter"/>
</dbReference>
<dbReference type="GeneTree" id="ENSGT00940000156654"/>
<dbReference type="PROSITE" id="PS50853">
    <property type="entry name" value="FN3"/>
    <property type="match status" value="1"/>
</dbReference>
<dbReference type="SUPFAM" id="SSF49265">
    <property type="entry name" value="Fibronectin type III"/>
    <property type="match status" value="1"/>
</dbReference>
<dbReference type="HOGENOM" id="CLU_1144865_0_0_1"/>
<dbReference type="InterPro" id="IPR011936">
    <property type="entry name" value="Myxo_disulph_rpt"/>
</dbReference>
<dbReference type="MEROPS" id="M43.004"/>
<dbReference type="GO" id="GO:0007166">
    <property type="term" value="P:cell surface receptor signaling pathway"/>
    <property type="evidence" value="ECO:0007669"/>
    <property type="project" value="TreeGrafter"/>
</dbReference>
<evidence type="ECO:0000256" key="1">
    <source>
        <dbReference type="ARBA" id="ARBA00022729"/>
    </source>
</evidence>
<dbReference type="InterPro" id="IPR036116">
    <property type="entry name" value="FN3_sf"/>
</dbReference>
<protein>
    <recommendedName>
        <fullName evidence="4">Fibronectin type-III domain-containing protein</fullName>
    </recommendedName>
</protein>
<sequence length="243" mass="26493">ATGPPDVERPCEVSLRTWSPESRYSQRTPSGTCPQPSGCVLELSFSLPTLPELLTIWVTYIFLHNSHPIKDLVILTADGRNKSLGPQTVFCDVPLTVRLDWLLAPVESVRIHTIDEKLEVDAALLRSAPSDGRCSRCRPLSYKLSRSPPFHPRGQVVVDGPSRSFVDRSVEPGATYVYQVAVSTTYGDSQPSPPLVYTHGSPYCGDAATHERQGKSTEECDDGNLTDGDGCSSTCHVEASFVC</sequence>
<dbReference type="STRING" id="7757.ENSPMAP00000007551"/>
<dbReference type="InterPro" id="IPR003961">
    <property type="entry name" value="FN3_dom"/>
</dbReference>
<proteinExistence type="predicted"/>
<keyword evidence="2" id="KW-0677">Repeat</keyword>
<organism evidence="5">
    <name type="scientific">Petromyzon marinus</name>
    <name type="common">Sea lamprey</name>
    <dbReference type="NCBI Taxonomy" id="7757"/>
    <lineage>
        <taxon>Eukaryota</taxon>
        <taxon>Metazoa</taxon>
        <taxon>Chordata</taxon>
        <taxon>Craniata</taxon>
        <taxon>Vertebrata</taxon>
        <taxon>Cyclostomata</taxon>
        <taxon>Hyperoartia</taxon>
        <taxon>Petromyzontiformes</taxon>
        <taxon>Petromyzontidae</taxon>
        <taxon>Petromyzon</taxon>
    </lineage>
</organism>
<dbReference type="InterPro" id="IPR013783">
    <property type="entry name" value="Ig-like_fold"/>
</dbReference>
<evidence type="ECO:0000313" key="5">
    <source>
        <dbReference type="Ensembl" id="ENSPMAP00000007551.1"/>
    </source>
</evidence>
<accession>S4RQR5</accession>
<dbReference type="InterPro" id="IPR058897">
    <property type="entry name" value="PAPPA_SD_C"/>
</dbReference>
<dbReference type="OMA" id="CVLELSF"/>
<dbReference type="Pfam" id="PF25900">
    <property type="entry name" value="PAPPA"/>
    <property type="match status" value="1"/>
</dbReference>
<dbReference type="PANTHER" id="PTHR46130:SF3">
    <property type="entry name" value="CHROMOSOME UNDETERMINED SCAFFOLD_33, WHOLE GENOME SHOTGUN SEQUENCE"/>
    <property type="match status" value="1"/>
</dbReference>
<dbReference type="GO" id="GO:0004222">
    <property type="term" value="F:metalloendopeptidase activity"/>
    <property type="evidence" value="ECO:0007669"/>
    <property type="project" value="TreeGrafter"/>
</dbReference>
<keyword evidence="1" id="KW-0732">Signal</keyword>
<dbReference type="AlphaFoldDB" id="S4RQR5"/>
<dbReference type="CDD" id="cd00063">
    <property type="entry name" value="FN3"/>
    <property type="match status" value="1"/>
</dbReference>
<keyword evidence="3" id="KW-1015">Disulfide bond</keyword>
<evidence type="ECO:0000256" key="2">
    <source>
        <dbReference type="ARBA" id="ARBA00022737"/>
    </source>
</evidence>
<dbReference type="GO" id="GO:0005615">
    <property type="term" value="C:extracellular space"/>
    <property type="evidence" value="ECO:0007669"/>
    <property type="project" value="TreeGrafter"/>
</dbReference>